<evidence type="ECO:0000313" key="2">
    <source>
        <dbReference type="EMBL" id="GIM87856.1"/>
    </source>
</evidence>
<dbReference type="SUPFAM" id="SSF52540">
    <property type="entry name" value="P-loop containing nucleoside triphosphate hydrolases"/>
    <property type="match status" value="1"/>
</dbReference>
<evidence type="ECO:0000313" key="3">
    <source>
        <dbReference type="Proteomes" id="UP000677457"/>
    </source>
</evidence>
<comment type="caution">
    <text evidence="2">The sequence shown here is derived from an EMBL/GenBank/DDBJ whole genome shotgun (WGS) entry which is preliminary data.</text>
</comment>
<dbReference type="EMBL" id="BOQM01000049">
    <property type="protein sequence ID" value="GIM87856.1"/>
    <property type="molecule type" value="Genomic_DNA"/>
</dbReference>
<gene>
    <name evidence="2" type="ORF">Sar04_45920</name>
</gene>
<dbReference type="Proteomes" id="UP000677457">
    <property type="component" value="Unassembled WGS sequence"/>
</dbReference>
<keyword evidence="3" id="KW-1185">Reference proteome</keyword>
<accession>A0ABQ4K0N1</accession>
<evidence type="ECO:0008006" key="4">
    <source>
        <dbReference type="Google" id="ProtNLM"/>
    </source>
</evidence>
<dbReference type="InterPro" id="IPR027417">
    <property type="entry name" value="P-loop_NTPase"/>
</dbReference>
<evidence type="ECO:0000256" key="1">
    <source>
        <dbReference type="SAM" id="MobiDB-lite"/>
    </source>
</evidence>
<proteinExistence type="predicted"/>
<feature type="region of interest" description="Disordered" evidence="1">
    <location>
        <begin position="194"/>
        <end position="236"/>
    </location>
</feature>
<dbReference type="Gene3D" id="3.40.50.300">
    <property type="entry name" value="P-loop containing nucleotide triphosphate hydrolases"/>
    <property type="match status" value="1"/>
</dbReference>
<organism evidence="2 3">
    <name type="scientific">Salinispora arenicola</name>
    <dbReference type="NCBI Taxonomy" id="168697"/>
    <lineage>
        <taxon>Bacteria</taxon>
        <taxon>Bacillati</taxon>
        <taxon>Actinomycetota</taxon>
        <taxon>Actinomycetes</taxon>
        <taxon>Micromonosporales</taxon>
        <taxon>Micromonosporaceae</taxon>
        <taxon>Salinispora</taxon>
    </lineage>
</organism>
<sequence length="236" mass="25460">MAVPGFVALTGPPAVGKTTLAAKLAAVHGAQVFRLREFAHDVRHRIDVDPALFATEDPLGWLPDRTVRVLLDSALGGRGRNGVTVLENLPGTIIQLRTISEIGRRLGLPVVVIELTASDAIVIGRSLARRVCPACEPDLDADPHRPARAAAADSSTCATCGNPLRRRRCDGTARYELKLRRFRSRIPGIRREAAPSTCLTRPSTPPPARTTACDEWWPRSAAPRSSRACPPTSHPP</sequence>
<reference evidence="2 3" key="1">
    <citation type="submission" date="2021-03" db="EMBL/GenBank/DDBJ databases">
        <title>Whole genome shotgun sequence of Salinispora arenicola NBRC 105043.</title>
        <authorList>
            <person name="Komaki H."/>
            <person name="Tamura T."/>
        </authorList>
    </citation>
    <scope>NUCLEOTIDE SEQUENCE [LARGE SCALE GENOMIC DNA]</scope>
    <source>
        <strain evidence="2 3">NBRC 105043</strain>
    </source>
</reference>
<name>A0ABQ4K0N1_SALAC</name>
<protein>
    <recommendedName>
        <fullName evidence="4">Adenylate kinase family enzyme</fullName>
    </recommendedName>
</protein>